<name>A0A9D0YTV8_9FIRM</name>
<keyword evidence="1" id="KW-1133">Transmembrane helix</keyword>
<keyword evidence="1" id="KW-0472">Membrane</keyword>
<proteinExistence type="predicted"/>
<protein>
    <recommendedName>
        <fullName evidence="4">Transmembrane protein</fullName>
    </recommendedName>
</protein>
<organism evidence="2 3">
    <name type="scientific">Candidatus Enterenecus faecium</name>
    <dbReference type="NCBI Taxonomy" id="2840780"/>
    <lineage>
        <taxon>Bacteria</taxon>
        <taxon>Bacillati</taxon>
        <taxon>Bacillota</taxon>
        <taxon>Clostridia</taxon>
        <taxon>Eubacteriales</taxon>
        <taxon>Candidatus Enterenecus</taxon>
    </lineage>
</organism>
<gene>
    <name evidence="2" type="ORF">IAD31_09040</name>
</gene>
<dbReference type="AlphaFoldDB" id="A0A9D0YTV8"/>
<evidence type="ECO:0000313" key="3">
    <source>
        <dbReference type="Proteomes" id="UP000886879"/>
    </source>
</evidence>
<accession>A0A9D0YTV8</accession>
<evidence type="ECO:0000256" key="1">
    <source>
        <dbReference type="SAM" id="Phobius"/>
    </source>
</evidence>
<feature type="transmembrane region" description="Helical" evidence="1">
    <location>
        <begin position="21"/>
        <end position="41"/>
    </location>
</feature>
<comment type="caution">
    <text evidence="2">The sequence shown here is derived from an EMBL/GenBank/DDBJ whole genome shotgun (WGS) entry which is preliminary data.</text>
</comment>
<evidence type="ECO:0008006" key="4">
    <source>
        <dbReference type="Google" id="ProtNLM"/>
    </source>
</evidence>
<reference evidence="2" key="2">
    <citation type="journal article" date="2021" name="PeerJ">
        <title>Extensive microbial diversity within the chicken gut microbiome revealed by metagenomics and culture.</title>
        <authorList>
            <person name="Gilroy R."/>
            <person name="Ravi A."/>
            <person name="Getino M."/>
            <person name="Pursley I."/>
            <person name="Horton D.L."/>
            <person name="Alikhan N.F."/>
            <person name="Baker D."/>
            <person name="Gharbi K."/>
            <person name="Hall N."/>
            <person name="Watson M."/>
            <person name="Adriaenssens E.M."/>
            <person name="Foster-Nyarko E."/>
            <person name="Jarju S."/>
            <person name="Secka A."/>
            <person name="Antonio M."/>
            <person name="Oren A."/>
            <person name="Chaudhuri R.R."/>
            <person name="La Ragione R."/>
            <person name="Hildebrand F."/>
            <person name="Pallen M.J."/>
        </authorList>
    </citation>
    <scope>NUCLEOTIDE SEQUENCE</scope>
    <source>
        <strain evidence="2">ChiGjej2B2-12916</strain>
    </source>
</reference>
<sequence>MMEQEKERQRPRNRREHVSTFRRYRLGWVLLGMIVTEVAVVLANGSVAAAVMLPLIVGAFIFRSALVEDYRKRQAEETQENP</sequence>
<evidence type="ECO:0000313" key="2">
    <source>
        <dbReference type="EMBL" id="HIQ61720.1"/>
    </source>
</evidence>
<feature type="transmembrane region" description="Helical" evidence="1">
    <location>
        <begin position="47"/>
        <end position="66"/>
    </location>
</feature>
<dbReference type="EMBL" id="DVFO01000097">
    <property type="protein sequence ID" value="HIQ61720.1"/>
    <property type="molecule type" value="Genomic_DNA"/>
</dbReference>
<keyword evidence="1" id="KW-0812">Transmembrane</keyword>
<dbReference type="Proteomes" id="UP000886879">
    <property type="component" value="Unassembled WGS sequence"/>
</dbReference>
<reference evidence="2" key="1">
    <citation type="submission" date="2020-10" db="EMBL/GenBank/DDBJ databases">
        <authorList>
            <person name="Gilroy R."/>
        </authorList>
    </citation>
    <scope>NUCLEOTIDE SEQUENCE</scope>
    <source>
        <strain evidence="2">ChiGjej2B2-12916</strain>
    </source>
</reference>